<dbReference type="RefSeq" id="WP_143946335.1">
    <property type="nucleotide sequence ID" value="NZ_BAABMB010000001.1"/>
</dbReference>
<keyword evidence="1 2" id="KW-0456">Lyase</keyword>
<feature type="active site" description="Proton donor/acceptor" evidence="3">
    <location>
        <position position="143"/>
    </location>
</feature>
<dbReference type="InterPro" id="IPR002220">
    <property type="entry name" value="DapA-like"/>
</dbReference>
<dbReference type="Pfam" id="PF00701">
    <property type="entry name" value="DHDPS"/>
    <property type="match status" value="1"/>
</dbReference>
<comment type="similarity">
    <text evidence="2">Belongs to the DapA family.</text>
</comment>
<organism evidence="4 5">
    <name type="scientific">Verticiella sediminum</name>
    <dbReference type="NCBI Taxonomy" id="1247510"/>
    <lineage>
        <taxon>Bacteria</taxon>
        <taxon>Pseudomonadati</taxon>
        <taxon>Pseudomonadota</taxon>
        <taxon>Betaproteobacteria</taxon>
        <taxon>Burkholderiales</taxon>
        <taxon>Alcaligenaceae</taxon>
        <taxon>Verticiella</taxon>
    </lineage>
</organism>
<gene>
    <name evidence="4" type="ORF">FOZ76_01385</name>
</gene>
<evidence type="ECO:0000256" key="2">
    <source>
        <dbReference type="PIRNR" id="PIRNR001365"/>
    </source>
</evidence>
<evidence type="ECO:0000256" key="1">
    <source>
        <dbReference type="ARBA" id="ARBA00023239"/>
    </source>
</evidence>
<dbReference type="GO" id="GO:0008840">
    <property type="term" value="F:4-hydroxy-tetrahydrodipicolinate synthase activity"/>
    <property type="evidence" value="ECO:0007669"/>
    <property type="project" value="TreeGrafter"/>
</dbReference>
<dbReference type="CDD" id="cd00408">
    <property type="entry name" value="DHDPS-like"/>
    <property type="match status" value="1"/>
</dbReference>
<keyword evidence="5" id="KW-1185">Reference proteome</keyword>
<feature type="active site" description="Schiff-base intermediate with substrate" evidence="3">
    <location>
        <position position="172"/>
    </location>
</feature>
<dbReference type="Proteomes" id="UP000318405">
    <property type="component" value="Unassembled WGS sequence"/>
</dbReference>
<dbReference type="SUPFAM" id="SSF51569">
    <property type="entry name" value="Aldolase"/>
    <property type="match status" value="1"/>
</dbReference>
<comment type="caution">
    <text evidence="4">The sequence shown here is derived from an EMBL/GenBank/DDBJ whole genome shotgun (WGS) entry which is preliminary data.</text>
</comment>
<dbReference type="PANTHER" id="PTHR12128:SF72">
    <property type="entry name" value="DIHYDRODIPICOLINATE SYNTHASE"/>
    <property type="match status" value="1"/>
</dbReference>
<accession>A0A556B0T3</accession>
<proteinExistence type="inferred from homology"/>
<sequence>MIPNRPHPFHGIYAATLCPLQDDGMLDEAALADHLDACMKAPGMHGLLVNGHAGENFTLSREEKRRVTAIAREVCADRGVIVSGVNAEGSLEAQAHVDDARQAGADAILVFPPFSWALSQDEQMAITHHTVANARARMPMMLYQAGVGAGTMAYTPQVLSALAQLPDVVGVKEGSWEAAAYEANWRMLRRVAPHVAMMASGDEHLLTCFVVGSDGSLVSLAAIAPELVVELDQAVRANDLPRAREINDRLYPLAKAIYGTAPGGRATARLKTCLKLLGRIPSDCMRLPMSPPPSGEVRELERLLAQAGLTG</sequence>
<evidence type="ECO:0000313" key="4">
    <source>
        <dbReference type="EMBL" id="TSH98797.1"/>
    </source>
</evidence>
<dbReference type="PIRSF" id="PIRSF001365">
    <property type="entry name" value="DHDPS"/>
    <property type="match status" value="1"/>
</dbReference>
<evidence type="ECO:0000313" key="5">
    <source>
        <dbReference type="Proteomes" id="UP000318405"/>
    </source>
</evidence>
<dbReference type="Gene3D" id="3.20.20.70">
    <property type="entry name" value="Aldolase class I"/>
    <property type="match status" value="1"/>
</dbReference>
<evidence type="ECO:0000256" key="3">
    <source>
        <dbReference type="PIRSR" id="PIRSR001365-1"/>
    </source>
</evidence>
<reference evidence="4 5" key="1">
    <citation type="submission" date="2019-07" db="EMBL/GenBank/DDBJ databases">
        <title>Qingshengfaniella alkalisoli gen. nov., sp. nov., isolated from saline soil.</title>
        <authorList>
            <person name="Xu L."/>
            <person name="Huang X.-X."/>
            <person name="Sun J.-Q."/>
        </authorList>
    </citation>
    <scope>NUCLEOTIDE SEQUENCE [LARGE SCALE GENOMIC DNA]</scope>
    <source>
        <strain evidence="4 5">DSM 27279</strain>
    </source>
</reference>
<name>A0A556B0T3_9BURK</name>
<dbReference type="SMART" id="SM01130">
    <property type="entry name" value="DHDPS"/>
    <property type="match status" value="1"/>
</dbReference>
<protein>
    <submittedName>
        <fullName evidence="4">Dihydrodipicolinate synthase family protein</fullName>
    </submittedName>
</protein>
<dbReference type="OrthoDB" id="199953at2"/>
<dbReference type="InterPro" id="IPR013785">
    <property type="entry name" value="Aldolase_TIM"/>
</dbReference>
<dbReference type="PANTHER" id="PTHR12128">
    <property type="entry name" value="DIHYDRODIPICOLINATE SYNTHASE"/>
    <property type="match status" value="1"/>
</dbReference>
<dbReference type="AlphaFoldDB" id="A0A556B0T3"/>
<dbReference type="EMBL" id="VLTJ01000003">
    <property type="protein sequence ID" value="TSH98797.1"/>
    <property type="molecule type" value="Genomic_DNA"/>
</dbReference>